<proteinExistence type="predicted"/>
<organism evidence="1 2">
    <name type="scientific">Alteromonas mediterranea (strain DSM 17117 / CIP 110805 / LMG 28347 / Deep ecotype)</name>
    <dbReference type="NCBI Taxonomy" id="1774373"/>
    <lineage>
        <taxon>Bacteria</taxon>
        <taxon>Pseudomonadati</taxon>
        <taxon>Pseudomonadota</taxon>
        <taxon>Gammaproteobacteria</taxon>
        <taxon>Alteromonadales</taxon>
        <taxon>Alteromonadaceae</taxon>
        <taxon>Alteromonas/Salinimonas group</taxon>
        <taxon>Alteromonas</taxon>
    </lineage>
</organism>
<evidence type="ECO:0000313" key="1">
    <source>
        <dbReference type="EMBL" id="AEA96789.1"/>
    </source>
</evidence>
<keyword evidence="2" id="KW-1185">Reference proteome</keyword>
<dbReference type="RefSeq" id="WP_012517144.1">
    <property type="nucleotide sequence ID" value="NC_011138.3"/>
</dbReference>
<protein>
    <submittedName>
        <fullName evidence="1">Uncharacterized protein</fullName>
    </submittedName>
</protein>
<dbReference type="EMBL" id="CP001103">
    <property type="protein sequence ID" value="AEA96789.1"/>
    <property type="molecule type" value="Genomic_DNA"/>
</dbReference>
<dbReference type="Proteomes" id="UP000001870">
    <property type="component" value="Chromosome"/>
</dbReference>
<dbReference type="AlphaFoldDB" id="F2G888"/>
<evidence type="ECO:0000313" key="2">
    <source>
        <dbReference type="Proteomes" id="UP000001870"/>
    </source>
</evidence>
<reference evidence="1 2" key="1">
    <citation type="journal article" date="2008" name="ISME J.">
        <title>Comparative genomics of two ecotypes of the marine planktonic copiotroph Alteromonas macleodii suggests alternative lifestyles associated with different kinds of particulate organic matter.</title>
        <authorList>
            <person name="Ivars-Martinez E."/>
            <person name="Martin-Cuadrado A.B."/>
            <person name="D'Auria G."/>
            <person name="Mira A."/>
            <person name="Ferriera S."/>
            <person name="Johnson J."/>
            <person name="Friedman R."/>
            <person name="Rodriguez-Valera F."/>
        </authorList>
    </citation>
    <scope>NUCLEOTIDE SEQUENCE [LARGE SCALE GENOMIC DNA]</scope>
    <source>
        <strain evidence="2">DSM 17117 / CIP 110805 / LMG 28347 / Deep ecotype</strain>
    </source>
</reference>
<name>F2G888_ALTMD</name>
<dbReference type="HOGENOM" id="CLU_1064122_0_0_6"/>
<gene>
    <name evidence="1" type="ordered locus">MADE_1003205</name>
</gene>
<dbReference type="KEGG" id="amc:MADE_1003205"/>
<accession>F2G888</accession>
<reference evidence="1 2" key="2">
    <citation type="journal article" date="2015" name="Antonie Van Leeuwenhoek">
        <title>Ecophysiological diversity of a novel member of the genus Alteromonas, and description of Alteromonas mediterranea sp. nov.</title>
        <authorList>
            <person name="Ivanova E.P."/>
            <person name="Lopez-Perez M."/>
            <person name="Zabalos M."/>
            <person name="Nguyen S.H."/>
            <person name="Webb H.K."/>
            <person name="Ryan J."/>
            <person name="Lagutin K."/>
            <person name="Vyssotski M."/>
            <person name="Crawford R.J."/>
            <person name="Rodriguez-Valera F."/>
        </authorList>
    </citation>
    <scope>NUCLEOTIDE SEQUENCE [LARGE SCALE GENOMIC DNA]</scope>
    <source>
        <strain evidence="2">DSM 17117 / CIP 110805 / LMG 28347 / Deep ecotype</strain>
    </source>
</reference>
<sequence>MTIAENAYLKLERADEQIREINQYLLQNPPFGYALETDFFNRTRALFALKHDLSLKKLVIRCGEALHNIRSALDQLYWELISPAIPPEKHKAVYFPISKDEESLEQTIKSRLGHSLGDTFFLALKSLNCHLGNTGNRFLCLLHEINIDDKHKFPVPAGNFTRINSVSVQQQVPDFPNSIVNGGFGRCKKDVVWPLGKYKAEDLQRIVPPTTDVFLRELDLPVETWLFIDRPEYSGEIIETLRNIHVAAKEAVDTLVKAVGK</sequence>